<dbReference type="InterPro" id="IPR052165">
    <property type="entry name" value="Membrane_assoc_protease"/>
</dbReference>
<feature type="domain" description="NfeD-like C-terminal" evidence="6">
    <location>
        <begin position="83"/>
        <end position="139"/>
    </location>
</feature>
<evidence type="ECO:0000313" key="7">
    <source>
        <dbReference type="EMBL" id="CAB4847769.1"/>
    </source>
</evidence>
<dbReference type="PANTHER" id="PTHR33507:SF3">
    <property type="entry name" value="INNER MEMBRANE PROTEIN YBBJ"/>
    <property type="match status" value="1"/>
</dbReference>
<dbReference type="PANTHER" id="PTHR33507">
    <property type="entry name" value="INNER MEMBRANE PROTEIN YBBJ"/>
    <property type="match status" value="1"/>
</dbReference>
<dbReference type="Gene3D" id="2.40.50.140">
    <property type="entry name" value="Nucleic acid-binding proteins"/>
    <property type="match status" value="1"/>
</dbReference>
<evidence type="ECO:0000313" key="8">
    <source>
        <dbReference type="EMBL" id="CAB4952608.1"/>
    </source>
</evidence>
<accession>A0A6J7K968</accession>
<dbReference type="SUPFAM" id="SSF141322">
    <property type="entry name" value="NfeD domain-like"/>
    <property type="match status" value="1"/>
</dbReference>
<name>A0A6J7K968_9ZZZZ</name>
<keyword evidence="4 5" id="KW-0472">Membrane</keyword>
<comment type="subcellular location">
    <subcellularLocation>
        <location evidence="1">Membrane</location>
        <topology evidence="1">Multi-pass membrane protein</topology>
    </subcellularLocation>
</comment>
<dbReference type="InterPro" id="IPR012340">
    <property type="entry name" value="NA-bd_OB-fold"/>
</dbReference>
<sequence length="140" mass="14284">MNPWAWWLVSAAVLVVAEILTTSLVFAMIAAGAAAGAIVAALGGGVALELGAFALVSLALLVLVRPIALNHLHTPSRLRSGVAALVGAEAEVLETVDPRDGRIRLSGEIWSARAYDGQSVLAPGTVVRVVEIAGATALVI</sequence>
<evidence type="ECO:0000256" key="1">
    <source>
        <dbReference type="ARBA" id="ARBA00004141"/>
    </source>
</evidence>
<dbReference type="GO" id="GO:0005886">
    <property type="term" value="C:plasma membrane"/>
    <property type="evidence" value="ECO:0007669"/>
    <property type="project" value="TreeGrafter"/>
</dbReference>
<keyword evidence="2 5" id="KW-0812">Transmembrane</keyword>
<dbReference type="AlphaFoldDB" id="A0A6J7K968"/>
<dbReference type="EMBL" id="CAFBND010000088">
    <property type="protein sequence ID" value="CAB4952608.1"/>
    <property type="molecule type" value="Genomic_DNA"/>
</dbReference>
<feature type="transmembrane region" description="Helical" evidence="5">
    <location>
        <begin position="50"/>
        <end position="69"/>
    </location>
</feature>
<dbReference type="InterPro" id="IPR002810">
    <property type="entry name" value="NfeD-like_C"/>
</dbReference>
<protein>
    <submittedName>
        <fullName evidence="8">Unannotated protein</fullName>
    </submittedName>
</protein>
<dbReference type="Pfam" id="PF01957">
    <property type="entry name" value="NfeD"/>
    <property type="match status" value="1"/>
</dbReference>
<gene>
    <name evidence="7" type="ORF">UFOPK3268_00481</name>
    <name evidence="8" type="ORF">UFOPK3752_01756</name>
    <name evidence="9" type="ORF">UFOPK4150_01157</name>
</gene>
<evidence type="ECO:0000313" key="9">
    <source>
        <dbReference type="EMBL" id="CAB5032543.1"/>
    </source>
</evidence>
<evidence type="ECO:0000256" key="5">
    <source>
        <dbReference type="SAM" id="Phobius"/>
    </source>
</evidence>
<proteinExistence type="predicted"/>
<organism evidence="8">
    <name type="scientific">freshwater metagenome</name>
    <dbReference type="NCBI Taxonomy" id="449393"/>
    <lineage>
        <taxon>unclassified sequences</taxon>
        <taxon>metagenomes</taxon>
        <taxon>ecological metagenomes</taxon>
    </lineage>
</organism>
<dbReference type="EMBL" id="CAFBPU010000021">
    <property type="protein sequence ID" value="CAB5032543.1"/>
    <property type="molecule type" value="Genomic_DNA"/>
</dbReference>
<keyword evidence="3 5" id="KW-1133">Transmembrane helix</keyword>
<evidence type="ECO:0000256" key="4">
    <source>
        <dbReference type="ARBA" id="ARBA00023136"/>
    </source>
</evidence>
<evidence type="ECO:0000256" key="2">
    <source>
        <dbReference type="ARBA" id="ARBA00022692"/>
    </source>
</evidence>
<evidence type="ECO:0000259" key="6">
    <source>
        <dbReference type="Pfam" id="PF01957"/>
    </source>
</evidence>
<reference evidence="8" key="1">
    <citation type="submission" date="2020-05" db="EMBL/GenBank/DDBJ databases">
        <authorList>
            <person name="Chiriac C."/>
            <person name="Salcher M."/>
            <person name="Ghai R."/>
            <person name="Kavagutti S V."/>
        </authorList>
    </citation>
    <scope>NUCLEOTIDE SEQUENCE</scope>
</reference>
<dbReference type="EMBL" id="CAFBIZ010000043">
    <property type="protein sequence ID" value="CAB4847769.1"/>
    <property type="molecule type" value="Genomic_DNA"/>
</dbReference>
<evidence type="ECO:0000256" key="3">
    <source>
        <dbReference type="ARBA" id="ARBA00022989"/>
    </source>
</evidence>